<name>A0ACB8BF10_9AGAM</name>
<gene>
    <name evidence="1" type="ORF">BV22DRAFT_565942</name>
</gene>
<proteinExistence type="predicted"/>
<protein>
    <submittedName>
        <fullName evidence="1">Uncharacterized protein</fullName>
    </submittedName>
</protein>
<evidence type="ECO:0000313" key="1">
    <source>
        <dbReference type="EMBL" id="KAH7923746.1"/>
    </source>
</evidence>
<dbReference type="Proteomes" id="UP000790709">
    <property type="component" value="Unassembled WGS sequence"/>
</dbReference>
<accession>A0ACB8BF10</accession>
<sequence>MTTLLSSLCQSTEDVRRAIRSMPDVVTMIVDFWTAIVDADLCCLGIESDSRMPELVLLTLRVSVTLPMAACVESESRTESVPLPLITRAAGGVERVVITALKYIRMITRGMPRINPREALSRYAPGHYTANSVCFSHCVRFLLSASQFDPVLREAWISRGSIQIVTMAIKRLSRRILTKHGDGLADDPDSGLEYRRSLLEGGYIYLKFALQSVDDGVTVACQSLQSGLLETILQFGSSDSANSNRFRRVHNADLALLGDITRYFVYERVLIILSKSLEKIVSQNIESHARQDASLYAAWMDVKETAFRNLRMKASVAKDVHPLYAPGCAFPDCSAHGTMGGDVVLWRCSGCLVSAYCSKACQRSHWDEEHRTVCNIARHGLGTQGSRDLRRSIPIISLIETMQGLSDGGRIDALVAEAQHKTPGDRDRLVVELDMTMVPPEFKVRRFDDYLELFVPDFWKEIEGTMRMSQQATGKYLAVVVKVPDGNRAHTLWSPKTALAWGFGWGPGGDSHWLQTRKFVSSLPG</sequence>
<organism evidence="1 2">
    <name type="scientific">Leucogyrophana mollusca</name>
    <dbReference type="NCBI Taxonomy" id="85980"/>
    <lineage>
        <taxon>Eukaryota</taxon>
        <taxon>Fungi</taxon>
        <taxon>Dikarya</taxon>
        <taxon>Basidiomycota</taxon>
        <taxon>Agaricomycotina</taxon>
        <taxon>Agaricomycetes</taxon>
        <taxon>Agaricomycetidae</taxon>
        <taxon>Boletales</taxon>
        <taxon>Boletales incertae sedis</taxon>
        <taxon>Leucogyrophana</taxon>
    </lineage>
</organism>
<keyword evidence="2" id="KW-1185">Reference proteome</keyword>
<reference evidence="1" key="1">
    <citation type="journal article" date="2021" name="New Phytol.">
        <title>Evolutionary innovations through gain and loss of genes in the ectomycorrhizal Boletales.</title>
        <authorList>
            <person name="Wu G."/>
            <person name="Miyauchi S."/>
            <person name="Morin E."/>
            <person name="Kuo A."/>
            <person name="Drula E."/>
            <person name="Varga T."/>
            <person name="Kohler A."/>
            <person name="Feng B."/>
            <person name="Cao Y."/>
            <person name="Lipzen A."/>
            <person name="Daum C."/>
            <person name="Hundley H."/>
            <person name="Pangilinan J."/>
            <person name="Johnson J."/>
            <person name="Barry K."/>
            <person name="LaButti K."/>
            <person name="Ng V."/>
            <person name="Ahrendt S."/>
            <person name="Min B."/>
            <person name="Choi I.G."/>
            <person name="Park H."/>
            <person name="Plett J.M."/>
            <person name="Magnuson J."/>
            <person name="Spatafora J.W."/>
            <person name="Nagy L.G."/>
            <person name="Henrissat B."/>
            <person name="Grigoriev I.V."/>
            <person name="Yang Z.L."/>
            <person name="Xu J."/>
            <person name="Martin F.M."/>
        </authorList>
    </citation>
    <scope>NUCLEOTIDE SEQUENCE</scope>
    <source>
        <strain evidence="1">KUC20120723A-06</strain>
    </source>
</reference>
<evidence type="ECO:0000313" key="2">
    <source>
        <dbReference type="Proteomes" id="UP000790709"/>
    </source>
</evidence>
<comment type="caution">
    <text evidence="1">The sequence shown here is derived from an EMBL/GenBank/DDBJ whole genome shotgun (WGS) entry which is preliminary data.</text>
</comment>
<dbReference type="EMBL" id="MU266444">
    <property type="protein sequence ID" value="KAH7923746.1"/>
    <property type="molecule type" value="Genomic_DNA"/>
</dbReference>